<dbReference type="Pfam" id="PF01522">
    <property type="entry name" value="Polysacc_deac_1"/>
    <property type="match status" value="1"/>
</dbReference>
<reference evidence="6 7" key="1">
    <citation type="submission" date="2024-06" db="EMBL/GenBank/DDBJ databases">
        <title>Genomic Encyclopedia of Type Strains, Phase IV (KMG-IV): sequencing the most valuable type-strain genomes for metagenomic binning, comparative biology and taxonomic classification.</title>
        <authorList>
            <person name="Goeker M."/>
        </authorList>
    </citation>
    <scope>NUCLEOTIDE SEQUENCE [LARGE SCALE GENOMIC DNA]</scope>
    <source>
        <strain evidence="6 7">DSM 27865</strain>
    </source>
</reference>
<gene>
    <name evidence="6" type="ORF">ABID37_005058</name>
</gene>
<keyword evidence="7" id="KW-1185">Reference proteome</keyword>
<evidence type="ECO:0000256" key="4">
    <source>
        <dbReference type="ARBA" id="ARBA00032976"/>
    </source>
</evidence>
<proteinExistence type="inferred from homology"/>
<dbReference type="SUPFAM" id="SSF88713">
    <property type="entry name" value="Glycoside hydrolase/deacetylase"/>
    <property type="match status" value="1"/>
</dbReference>
<evidence type="ECO:0000313" key="6">
    <source>
        <dbReference type="EMBL" id="MET3794818.1"/>
    </source>
</evidence>
<evidence type="ECO:0000256" key="1">
    <source>
        <dbReference type="ARBA" id="ARBA00003236"/>
    </source>
</evidence>
<organism evidence="6 7">
    <name type="scientific">Aquamicrobium terrae</name>
    <dbReference type="NCBI Taxonomy" id="1324945"/>
    <lineage>
        <taxon>Bacteria</taxon>
        <taxon>Pseudomonadati</taxon>
        <taxon>Pseudomonadota</taxon>
        <taxon>Alphaproteobacteria</taxon>
        <taxon>Hyphomicrobiales</taxon>
        <taxon>Phyllobacteriaceae</taxon>
        <taxon>Aquamicrobium</taxon>
    </lineage>
</organism>
<dbReference type="Proteomes" id="UP001549076">
    <property type="component" value="Unassembled WGS sequence"/>
</dbReference>
<name>A0ABV2N7M6_9HYPH</name>
<evidence type="ECO:0000313" key="7">
    <source>
        <dbReference type="Proteomes" id="UP001549076"/>
    </source>
</evidence>
<evidence type="ECO:0000259" key="5">
    <source>
        <dbReference type="Pfam" id="PF01522"/>
    </source>
</evidence>
<dbReference type="PANTHER" id="PTHR43123">
    <property type="entry name" value="POLYSACCHARIDE DEACETYLASE-RELATED"/>
    <property type="match status" value="1"/>
</dbReference>
<sequence length="295" mass="33443">MLHASNPRAPFTLSSMQPRLTPPDGKPFIIHVVVNIEYWPYDQLTPRTIVIPPHGRSHVPDLPNFCWSEYGNRCGMPRLLELFGDRRLPVSASINASVIDVYPELARQVLDAGWEFVGHGMHQRALSAEANEGDLIRAALDRLEAFTGKRPRGWMSPGWSETFETLDHLSDNGIEYVCQWVIDDIPTRLVTRNGPVVSLPYGLDLNDSVVYAIEKQSSSEMRLRMLETIRTFAREIDRHEQPRVLTIPLHPHLSGVAHRINFLAEIIDTLAARSDTVFMNGSQLLDWYLSASVRE</sequence>
<evidence type="ECO:0000256" key="2">
    <source>
        <dbReference type="ARBA" id="ARBA00010973"/>
    </source>
</evidence>
<dbReference type="PANTHER" id="PTHR43123:SF4">
    <property type="entry name" value="POLYSACCHARIDE DEACETYLASE"/>
    <property type="match status" value="1"/>
</dbReference>
<accession>A0ABV2N7M6</accession>
<dbReference type="InterPro" id="IPR011330">
    <property type="entry name" value="Glyco_hydro/deAcase_b/a-brl"/>
</dbReference>
<dbReference type="InterPro" id="IPR002509">
    <property type="entry name" value="NODB_dom"/>
</dbReference>
<comment type="similarity">
    <text evidence="2">Belongs to the polysaccharide deacetylase family.</text>
</comment>
<comment type="function">
    <text evidence="1">Is involved in generating a small heat-stable compound (Nod), an acylated oligomer of N-acetylglucosamine, that stimulates mitosis in various plant protoplasts.</text>
</comment>
<comment type="caution">
    <text evidence="6">The sequence shown here is derived from an EMBL/GenBank/DDBJ whole genome shotgun (WGS) entry which is preliminary data.</text>
</comment>
<feature type="domain" description="NodB homology" evidence="5">
    <location>
        <begin position="71"/>
        <end position="177"/>
    </location>
</feature>
<dbReference type="RefSeq" id="WP_354199726.1">
    <property type="nucleotide sequence ID" value="NZ_JBEPML010000030.1"/>
</dbReference>
<evidence type="ECO:0000256" key="3">
    <source>
        <dbReference type="ARBA" id="ARBA00020071"/>
    </source>
</evidence>
<protein>
    <recommendedName>
        <fullName evidence="3">Chitooligosaccharide deacetylase</fullName>
    </recommendedName>
    <alternativeName>
        <fullName evidence="4">Nodulation protein B</fullName>
    </alternativeName>
</protein>
<dbReference type="EMBL" id="JBEPML010000030">
    <property type="protein sequence ID" value="MET3794818.1"/>
    <property type="molecule type" value="Genomic_DNA"/>
</dbReference>
<dbReference type="Gene3D" id="3.20.20.370">
    <property type="entry name" value="Glycoside hydrolase/deacetylase"/>
    <property type="match status" value="1"/>
</dbReference>